<keyword evidence="1" id="KW-0433">Leucine-rich repeat</keyword>
<dbReference type="GO" id="GO:0004180">
    <property type="term" value="F:carboxypeptidase activity"/>
    <property type="evidence" value="ECO:0007669"/>
    <property type="project" value="UniProtKB-KW"/>
</dbReference>
<evidence type="ECO:0000256" key="2">
    <source>
        <dbReference type="ARBA" id="ARBA00022729"/>
    </source>
</evidence>
<dbReference type="SUPFAM" id="SSF52058">
    <property type="entry name" value="L domain-like"/>
    <property type="match status" value="1"/>
</dbReference>
<evidence type="ECO:0000259" key="5">
    <source>
        <dbReference type="SMART" id="SM00013"/>
    </source>
</evidence>
<keyword evidence="8" id="KW-1185">Reference proteome</keyword>
<proteinExistence type="predicted"/>
<dbReference type="InterPro" id="IPR000483">
    <property type="entry name" value="Cys-rich_flank_reg_C"/>
</dbReference>
<evidence type="ECO:0000256" key="4">
    <source>
        <dbReference type="SAM" id="SignalP"/>
    </source>
</evidence>
<evidence type="ECO:0000313" key="7">
    <source>
        <dbReference type="EMBL" id="NIG58291.1"/>
    </source>
</evidence>
<feature type="domain" description="LRRCT" evidence="6">
    <location>
        <begin position="249"/>
        <end position="300"/>
    </location>
</feature>
<gene>
    <name evidence="7" type="ORF">BU61_978</name>
</gene>
<dbReference type="InterPro" id="IPR050541">
    <property type="entry name" value="LRR_TM_domain-containing"/>
</dbReference>
<dbReference type="SMART" id="SM00013">
    <property type="entry name" value="LRRNT"/>
    <property type="match status" value="1"/>
</dbReference>
<keyword evidence="7" id="KW-0645">Protease</keyword>
<dbReference type="InterPro" id="IPR003591">
    <property type="entry name" value="Leu-rich_rpt_typical-subtyp"/>
</dbReference>
<keyword evidence="3" id="KW-0677">Repeat</keyword>
<dbReference type="InterPro" id="IPR000372">
    <property type="entry name" value="LRRNT"/>
</dbReference>
<protein>
    <submittedName>
        <fullName evidence="7">Carboxypeptidase N subunit 2</fullName>
    </submittedName>
</protein>
<feature type="signal peptide" evidence="4">
    <location>
        <begin position="1"/>
        <end position="21"/>
    </location>
</feature>
<dbReference type="EMBL" id="PGGH01030718">
    <property type="protein sequence ID" value="NIG58291.1"/>
    <property type="molecule type" value="Genomic_DNA"/>
</dbReference>
<accession>A0ABX0RZM3</accession>
<name>A0ABX0RZM3_PONBL</name>
<keyword evidence="7" id="KW-0121">Carboxypeptidase</keyword>
<dbReference type="PANTHER" id="PTHR24369:SF157">
    <property type="entry name" value="LRRCT DOMAIN-CONTAINING PROTEIN"/>
    <property type="match status" value="1"/>
</dbReference>
<reference evidence="7" key="1">
    <citation type="submission" date="2018-05" db="EMBL/GenBank/DDBJ databases">
        <authorList>
            <person name="Pedro S.L.S."/>
            <person name="Freitas R.C."/>
            <person name="Barreto A.S."/>
            <person name="Lima A.O.S."/>
        </authorList>
    </citation>
    <scope>NUCLEOTIDE SEQUENCE</scope>
    <source>
        <strain evidence="7">BP203</strain>
        <tissue evidence="7">Muscle</tissue>
    </source>
</reference>
<dbReference type="PROSITE" id="PS51450">
    <property type="entry name" value="LRR"/>
    <property type="match status" value="1"/>
</dbReference>
<comment type="caution">
    <text evidence="7">The sequence shown here is derived from an EMBL/GenBank/DDBJ whole genome shotgun (WGS) entry which is preliminary data.</text>
</comment>
<dbReference type="SMART" id="SM00082">
    <property type="entry name" value="LRRCT"/>
    <property type="match status" value="1"/>
</dbReference>
<evidence type="ECO:0000259" key="6">
    <source>
        <dbReference type="SMART" id="SM00082"/>
    </source>
</evidence>
<dbReference type="Proteomes" id="UP001165941">
    <property type="component" value="Unassembled WGS sequence"/>
</dbReference>
<keyword evidence="2 4" id="KW-0732">Signal</keyword>
<dbReference type="PANTHER" id="PTHR24369">
    <property type="entry name" value="ANTIGEN BSP, PUTATIVE-RELATED"/>
    <property type="match status" value="1"/>
</dbReference>
<evidence type="ECO:0000256" key="3">
    <source>
        <dbReference type="ARBA" id="ARBA00022737"/>
    </source>
</evidence>
<dbReference type="InterPro" id="IPR032675">
    <property type="entry name" value="LRR_dom_sf"/>
</dbReference>
<dbReference type="SMART" id="SM00369">
    <property type="entry name" value="LRR_TYP"/>
    <property type="match status" value="6"/>
</dbReference>
<evidence type="ECO:0000256" key="1">
    <source>
        <dbReference type="ARBA" id="ARBA00022614"/>
    </source>
</evidence>
<sequence length="401" mass="44033">MLPRAWLCWACLLLLATPTQPCPKGCDCFIREVFCSDEELAAIPLDIPPHANGIIFVETSFTVVGARAFSGSPNLTKVVFLNTQVCHFGPDAFGGLPGLRDLEITGGAFSNLSTDIFSNLTSLGKLTLNFNMLEALPEGLFQHMDALESLQLQGNRLQMLPGRLFQPLRCLKTLNLAQNLLAQLPEELGLEGLVKLYLGSNNLTALHPALFQNLSMLELLSLSRNLLTTLPQGIFDTNYNLFNLALHSNPWQCDCHLAYLFGWLHQYSDQFFNSQTYCAGPAYLKGQVVPALREEQLVCPVTQGHLGFQVPGPEDRDPGGGWDLTMEEKATWGRCIYSTPEGTVVLACDEARCRWLNVQLSPRQGSASPGLTFNATQEWDLKSSCGSVRVTVSIEALAGKP</sequence>
<feature type="chain" id="PRO_5045421488" evidence="4">
    <location>
        <begin position="22"/>
        <end position="401"/>
    </location>
</feature>
<dbReference type="Pfam" id="PF13855">
    <property type="entry name" value="LRR_8"/>
    <property type="match status" value="2"/>
</dbReference>
<dbReference type="InterPro" id="IPR001611">
    <property type="entry name" value="Leu-rich_rpt"/>
</dbReference>
<evidence type="ECO:0000313" key="8">
    <source>
        <dbReference type="Proteomes" id="UP001165941"/>
    </source>
</evidence>
<feature type="domain" description="LRRNT" evidence="5">
    <location>
        <begin position="21"/>
        <end position="53"/>
    </location>
</feature>
<keyword evidence="7" id="KW-0378">Hydrolase</keyword>
<organism evidence="7 8">
    <name type="scientific">Pontoporia blainvillei</name>
    <name type="common">Franciscana</name>
    <name type="synonym">Delphinus blainvillei</name>
    <dbReference type="NCBI Taxonomy" id="48723"/>
    <lineage>
        <taxon>Eukaryota</taxon>
        <taxon>Metazoa</taxon>
        <taxon>Chordata</taxon>
        <taxon>Craniata</taxon>
        <taxon>Vertebrata</taxon>
        <taxon>Euteleostomi</taxon>
        <taxon>Mammalia</taxon>
        <taxon>Eutheria</taxon>
        <taxon>Laurasiatheria</taxon>
        <taxon>Artiodactyla</taxon>
        <taxon>Whippomorpha</taxon>
        <taxon>Cetacea</taxon>
        <taxon>Odontoceti</taxon>
        <taxon>Pontoporiidae</taxon>
        <taxon>Pontoporia</taxon>
    </lineage>
</organism>
<dbReference type="Gene3D" id="3.80.10.10">
    <property type="entry name" value="Ribonuclease Inhibitor"/>
    <property type="match status" value="1"/>
</dbReference>